<dbReference type="AlphaFoldDB" id="A0A6P4F4N9"/>
<sequence>MMSALLSLSLLALVLSHNSFAQLLDERCQKGIESQNFNTPWMASVYNGNEFICAGTLVHKLFVLTAATCIKERSQLFVRLGEFCATSQCNNIEQYGVAIAIQHRDFVPIENTNDIGLLRLRGEVVYNAHIRPICIILDDVITSAPIPKFIAFGEHENHVQQTIFLTHRKSFECYRNGKILHNKQICTGSVATPCMGNTGGPLVAYFNYGGEKLTVQFGIVKNGSELCNSESIHTDVSAYKEWIYNTVRNYETEGDRVLYEECSSNWTADVIVRLWEVSLFENTFSGALITNQFVMTVASAFLTAFTPIKVETKYHERFDVESIYKHPQFKYSLESIENNIALLKLTQKVPNSDLVKPICIVLNPTTPRTLTALVDVITEDFMGVKKLTLSLIDHSICAQKIGVPLEPSQFCVEKPLDLNNENPGSILGLFRNISGIGRYLLFSIKNFERAGLIVYTNIQSYGNWIVNTVNDD</sequence>
<organism evidence="12">
    <name type="scientific">Drosophila rhopaloa</name>
    <name type="common">Fruit fly</name>
    <dbReference type="NCBI Taxonomy" id="1041015"/>
    <lineage>
        <taxon>Eukaryota</taxon>
        <taxon>Metazoa</taxon>
        <taxon>Ecdysozoa</taxon>
        <taxon>Arthropoda</taxon>
        <taxon>Hexapoda</taxon>
        <taxon>Insecta</taxon>
        <taxon>Pterygota</taxon>
        <taxon>Neoptera</taxon>
        <taxon>Endopterygota</taxon>
        <taxon>Diptera</taxon>
        <taxon>Brachycera</taxon>
        <taxon>Muscomorpha</taxon>
        <taxon>Ephydroidea</taxon>
        <taxon>Drosophilidae</taxon>
        <taxon>Drosophila</taxon>
        <taxon>Sophophora</taxon>
    </lineage>
</organism>
<dbReference type="Proteomes" id="UP001652680">
    <property type="component" value="Unassembled WGS sequence"/>
</dbReference>
<dbReference type="FunFam" id="2.40.10.10:FF:000028">
    <property type="entry name" value="Serine protease easter"/>
    <property type="match status" value="1"/>
</dbReference>
<dbReference type="InterPro" id="IPR001314">
    <property type="entry name" value="Peptidase_S1A"/>
</dbReference>
<dbReference type="PRINTS" id="PR00722">
    <property type="entry name" value="CHYMOTRYPSIN"/>
</dbReference>
<accession>A0A6P4F4N9</accession>
<dbReference type="OrthoDB" id="7858243at2759"/>
<evidence type="ECO:0000313" key="11">
    <source>
        <dbReference type="Proteomes" id="UP001652680"/>
    </source>
</evidence>
<gene>
    <name evidence="12" type="primary">LOC108048879</name>
    <name evidence="10" type="synonym">108048879</name>
</gene>
<dbReference type="InterPro" id="IPR051487">
    <property type="entry name" value="Ser/Thr_Proteases_Immune/Dev"/>
</dbReference>
<evidence type="ECO:0000256" key="7">
    <source>
        <dbReference type="ARBA" id="ARBA00024195"/>
    </source>
</evidence>
<name>A0A6P4F4N9_DRORH</name>
<feature type="domain" description="Peptidase S1" evidence="9">
    <location>
        <begin position="23"/>
        <end position="248"/>
    </location>
</feature>
<dbReference type="GeneID" id="108048879"/>
<feature type="chain" id="PRO_5027595299" evidence="8">
    <location>
        <begin position="17"/>
        <end position="472"/>
    </location>
</feature>
<dbReference type="EnsemblMetazoa" id="XM_017129818.1">
    <property type="protein sequence ID" value="XP_016985307.1"/>
    <property type="gene ID" value="LOC108048879"/>
</dbReference>
<dbReference type="SUPFAM" id="SSF50494">
    <property type="entry name" value="Trypsin-like serine proteases"/>
    <property type="match status" value="2"/>
</dbReference>
<dbReference type="RefSeq" id="XP_016985307.1">
    <property type="nucleotide sequence ID" value="XM_017129818.1"/>
</dbReference>
<evidence type="ECO:0000313" key="12">
    <source>
        <dbReference type="RefSeq" id="XP_016985307.1"/>
    </source>
</evidence>
<dbReference type="Gene3D" id="2.40.10.10">
    <property type="entry name" value="Trypsin-like serine proteases"/>
    <property type="match status" value="3"/>
</dbReference>
<dbReference type="Pfam" id="PF00089">
    <property type="entry name" value="Trypsin"/>
    <property type="match status" value="2"/>
</dbReference>
<evidence type="ECO:0000256" key="6">
    <source>
        <dbReference type="ARBA" id="ARBA00023180"/>
    </source>
</evidence>
<keyword evidence="2 8" id="KW-0732">Signal</keyword>
<dbReference type="InterPro" id="IPR001254">
    <property type="entry name" value="Trypsin_dom"/>
</dbReference>
<dbReference type="InterPro" id="IPR009003">
    <property type="entry name" value="Peptidase_S1_PA"/>
</dbReference>
<evidence type="ECO:0000313" key="10">
    <source>
        <dbReference type="EnsemblMetazoa" id="XP_016985307.1"/>
    </source>
</evidence>
<evidence type="ECO:0000259" key="9">
    <source>
        <dbReference type="PROSITE" id="PS50240"/>
    </source>
</evidence>
<evidence type="ECO:0000256" key="4">
    <source>
        <dbReference type="ARBA" id="ARBA00023145"/>
    </source>
</evidence>
<evidence type="ECO:0000256" key="5">
    <source>
        <dbReference type="ARBA" id="ARBA00023157"/>
    </source>
</evidence>
<feature type="signal peptide" evidence="8">
    <location>
        <begin position="1"/>
        <end position="16"/>
    </location>
</feature>
<dbReference type="GO" id="GO:0004252">
    <property type="term" value="F:serine-type endopeptidase activity"/>
    <property type="evidence" value="ECO:0007669"/>
    <property type="project" value="InterPro"/>
</dbReference>
<keyword evidence="1" id="KW-0479">Metal-binding</keyword>
<dbReference type="GO" id="GO:0046872">
    <property type="term" value="F:metal ion binding"/>
    <property type="evidence" value="ECO:0007669"/>
    <property type="project" value="UniProtKB-KW"/>
</dbReference>
<dbReference type="PANTHER" id="PTHR24256">
    <property type="entry name" value="TRYPTASE-RELATED"/>
    <property type="match status" value="1"/>
</dbReference>
<evidence type="ECO:0000256" key="1">
    <source>
        <dbReference type="ARBA" id="ARBA00022723"/>
    </source>
</evidence>
<evidence type="ECO:0000256" key="2">
    <source>
        <dbReference type="ARBA" id="ARBA00022729"/>
    </source>
</evidence>
<dbReference type="GO" id="GO:0006508">
    <property type="term" value="P:proteolysis"/>
    <property type="evidence" value="ECO:0007669"/>
    <property type="project" value="InterPro"/>
</dbReference>
<reference evidence="11" key="1">
    <citation type="journal article" date="2021" name="Elife">
        <title>Highly contiguous assemblies of 101 drosophilid genomes.</title>
        <authorList>
            <person name="Kim B.Y."/>
            <person name="Wang J.R."/>
            <person name="Miller D.E."/>
            <person name="Barmina O."/>
            <person name="Delaney E."/>
            <person name="Thompson A."/>
            <person name="Comeault A.A."/>
            <person name="Peede D."/>
            <person name="D'Agostino E.R."/>
            <person name="Pelaez J."/>
            <person name="Aguilar J.M."/>
            <person name="Haji D."/>
            <person name="Matsunaga T."/>
            <person name="Armstrong E.E."/>
            <person name="Zych M."/>
            <person name="Ogawa Y."/>
            <person name="Stamenkovic-Radak M."/>
            <person name="Jelic M."/>
            <person name="Veselinovic M.S."/>
            <person name="Tanaskovic M."/>
            <person name="Eric P."/>
            <person name="Gao J.J."/>
            <person name="Katoh T.K."/>
            <person name="Toda M.J."/>
            <person name="Watabe H."/>
            <person name="Watada M."/>
            <person name="Davis J.S."/>
            <person name="Moyle L.C."/>
            <person name="Manoli G."/>
            <person name="Bertolini E."/>
            <person name="Kostal V."/>
            <person name="Hawley R.S."/>
            <person name="Takahashi A."/>
            <person name="Jones C.D."/>
            <person name="Price D.K."/>
            <person name="Whiteman N."/>
            <person name="Kopp A."/>
            <person name="Matute D.R."/>
            <person name="Petrov D.A."/>
        </authorList>
    </citation>
    <scope>NUCLEOTIDE SEQUENCE [LARGE SCALE GENOMIC DNA]</scope>
</reference>
<keyword evidence="5" id="KW-1015">Disulfide bond</keyword>
<keyword evidence="6" id="KW-0325">Glycoprotein</keyword>
<reference evidence="10" key="3">
    <citation type="submission" date="2025-05" db="UniProtKB">
        <authorList>
            <consortium name="EnsemblMetazoa"/>
        </authorList>
    </citation>
    <scope>IDENTIFICATION</scope>
</reference>
<comment type="similarity">
    <text evidence="7">Belongs to the peptidase S1 family. CLIP subfamily.</text>
</comment>
<dbReference type="SMART" id="SM00020">
    <property type="entry name" value="Tryp_SPc"/>
    <property type="match status" value="1"/>
</dbReference>
<keyword evidence="3" id="KW-0106">Calcium</keyword>
<keyword evidence="4" id="KW-0865">Zymogen</keyword>
<dbReference type="InterPro" id="IPR043504">
    <property type="entry name" value="Peptidase_S1_PA_chymotrypsin"/>
</dbReference>
<dbReference type="PROSITE" id="PS50240">
    <property type="entry name" value="TRYPSIN_DOM"/>
    <property type="match status" value="2"/>
</dbReference>
<feature type="domain" description="Peptidase S1" evidence="9">
    <location>
        <begin position="275"/>
        <end position="470"/>
    </location>
</feature>
<evidence type="ECO:0000256" key="3">
    <source>
        <dbReference type="ARBA" id="ARBA00022837"/>
    </source>
</evidence>
<protein>
    <submittedName>
        <fullName evidence="12">Chymotrypsin-like protease CTRL-1 isoform X1</fullName>
    </submittedName>
</protein>
<keyword evidence="11" id="KW-1185">Reference proteome</keyword>
<reference evidence="12" key="2">
    <citation type="submission" date="2025-04" db="UniProtKB">
        <authorList>
            <consortium name="RefSeq"/>
        </authorList>
    </citation>
    <scope>IDENTIFICATION</scope>
</reference>
<evidence type="ECO:0000256" key="8">
    <source>
        <dbReference type="SAM" id="SignalP"/>
    </source>
</evidence>
<proteinExistence type="inferred from homology"/>